<evidence type="ECO:0000256" key="2">
    <source>
        <dbReference type="ARBA" id="ARBA00006601"/>
    </source>
</evidence>
<dbReference type="Proteomes" id="UP000799750">
    <property type="component" value="Unassembled WGS sequence"/>
</dbReference>
<dbReference type="GO" id="GO:0051287">
    <property type="term" value="F:NAD binding"/>
    <property type="evidence" value="ECO:0007669"/>
    <property type="project" value="InterPro"/>
</dbReference>
<feature type="binding site" evidence="8">
    <location>
        <begin position="304"/>
        <end position="308"/>
    </location>
    <ligand>
        <name>substrate</name>
    </ligand>
</feature>
<feature type="binding site" evidence="9">
    <location>
        <position position="140"/>
    </location>
    <ligand>
        <name>NAD(+)</name>
        <dbReference type="ChEBI" id="CHEBI:57540"/>
    </ligand>
</feature>
<reference evidence="12" key="1">
    <citation type="journal article" date="2020" name="Stud. Mycol.">
        <title>101 Dothideomycetes genomes: a test case for predicting lifestyles and emergence of pathogens.</title>
        <authorList>
            <person name="Haridas S."/>
            <person name="Albert R."/>
            <person name="Binder M."/>
            <person name="Bloem J."/>
            <person name="Labutti K."/>
            <person name="Salamov A."/>
            <person name="Andreopoulos B."/>
            <person name="Baker S."/>
            <person name="Barry K."/>
            <person name="Bills G."/>
            <person name="Bluhm B."/>
            <person name="Cannon C."/>
            <person name="Castanera R."/>
            <person name="Culley D."/>
            <person name="Daum C."/>
            <person name="Ezra D."/>
            <person name="Gonzalez J."/>
            <person name="Henrissat B."/>
            <person name="Kuo A."/>
            <person name="Liang C."/>
            <person name="Lipzen A."/>
            <person name="Lutzoni F."/>
            <person name="Magnuson J."/>
            <person name="Mondo S."/>
            <person name="Nolan M."/>
            <person name="Ohm R."/>
            <person name="Pangilinan J."/>
            <person name="Park H.-J."/>
            <person name="Ramirez L."/>
            <person name="Alfaro M."/>
            <person name="Sun H."/>
            <person name="Tritt A."/>
            <person name="Yoshinaga Y."/>
            <person name="Zwiers L.-H."/>
            <person name="Turgeon B."/>
            <person name="Goodwin S."/>
            <person name="Spatafora J."/>
            <person name="Crous P."/>
            <person name="Grigoriev I."/>
        </authorList>
    </citation>
    <scope>NUCLEOTIDE SEQUENCE</scope>
    <source>
        <strain evidence="12">CBS 269.34</strain>
    </source>
</reference>
<feature type="binding site" evidence="9">
    <location>
        <position position="180"/>
    </location>
    <ligand>
        <name>NAD(+)</name>
        <dbReference type="ChEBI" id="CHEBI:57540"/>
    </ligand>
</feature>
<dbReference type="GO" id="GO:0006065">
    <property type="term" value="P:UDP-glucuronate biosynthetic process"/>
    <property type="evidence" value="ECO:0007669"/>
    <property type="project" value="UniProtKB-UniPathway"/>
</dbReference>
<feature type="binding site" evidence="9">
    <location>
        <position position="80"/>
    </location>
    <ligand>
        <name>NAD(+)</name>
        <dbReference type="ChEBI" id="CHEBI:57540"/>
    </ligand>
</feature>
<evidence type="ECO:0000313" key="12">
    <source>
        <dbReference type="EMBL" id="KAF2498282.1"/>
    </source>
</evidence>
<dbReference type="Pfam" id="PF03720">
    <property type="entry name" value="UDPG_MGDP_dh_C"/>
    <property type="match status" value="1"/>
</dbReference>
<evidence type="ECO:0000256" key="10">
    <source>
        <dbReference type="SAM" id="MobiDB-lite"/>
    </source>
</evidence>
<dbReference type="GO" id="GO:0000271">
    <property type="term" value="P:polysaccharide biosynthetic process"/>
    <property type="evidence" value="ECO:0007669"/>
    <property type="project" value="InterPro"/>
</dbReference>
<evidence type="ECO:0000259" key="11">
    <source>
        <dbReference type="SMART" id="SM00984"/>
    </source>
</evidence>
<dbReference type="SMART" id="SM00984">
    <property type="entry name" value="UDPG_MGDP_dh_C"/>
    <property type="match status" value="1"/>
</dbReference>
<evidence type="ECO:0000313" key="13">
    <source>
        <dbReference type="Proteomes" id="UP000799750"/>
    </source>
</evidence>
<evidence type="ECO:0000256" key="1">
    <source>
        <dbReference type="ARBA" id="ARBA00004701"/>
    </source>
</evidence>
<gene>
    <name evidence="12" type="ORF">BU16DRAFT_548106</name>
</gene>
<evidence type="ECO:0000256" key="4">
    <source>
        <dbReference type="ARBA" id="ARBA00023002"/>
    </source>
</evidence>
<comment type="pathway">
    <text evidence="1">Nucleotide-sugar biosynthesis; UDP-alpha-D-glucuronate biosynthesis; UDP-alpha-D-glucuronate from UDP-alpha-D-glucose: step 1/1.</text>
</comment>
<feature type="active site" description="Nucleophile" evidence="7">
    <location>
        <position position="315"/>
    </location>
</feature>
<evidence type="ECO:0000256" key="9">
    <source>
        <dbReference type="PIRSR" id="PIRSR500134-3"/>
    </source>
</evidence>
<dbReference type="GO" id="GO:0005634">
    <property type="term" value="C:nucleus"/>
    <property type="evidence" value="ECO:0007669"/>
    <property type="project" value="TreeGrafter"/>
</dbReference>
<dbReference type="Pfam" id="PF03721">
    <property type="entry name" value="UDPG_MGDP_dh_N"/>
    <property type="match status" value="1"/>
</dbReference>
<dbReference type="NCBIfam" id="TIGR03026">
    <property type="entry name" value="NDP-sugDHase"/>
    <property type="match status" value="1"/>
</dbReference>
<dbReference type="OrthoDB" id="5059218at2759"/>
<dbReference type="SUPFAM" id="SSF51735">
    <property type="entry name" value="NAD(P)-binding Rossmann-fold domains"/>
    <property type="match status" value="1"/>
</dbReference>
<dbReference type="InterPro" id="IPR028356">
    <property type="entry name" value="UDPglc_DH_euk"/>
</dbReference>
<feature type="binding site" evidence="8">
    <location>
        <begin position="210"/>
        <end position="213"/>
    </location>
    <ligand>
        <name>substrate</name>
    </ligand>
</feature>
<dbReference type="InterPro" id="IPR017476">
    <property type="entry name" value="UDP-Glc/GDP-Man"/>
</dbReference>
<feature type="binding site" evidence="9">
    <location>
        <position position="85"/>
    </location>
    <ligand>
        <name>NAD(+)</name>
        <dbReference type="ChEBI" id="CHEBI:57540"/>
    </ligand>
</feature>
<feature type="binding site" evidence="9">
    <location>
        <position position="385"/>
    </location>
    <ligand>
        <name>NAD(+)</name>
        <dbReference type="ChEBI" id="CHEBI:57540"/>
    </ligand>
</feature>
<feature type="domain" description="UDP-glucose/GDP-mannose dehydrogenase C-terminal" evidence="11">
    <location>
        <begin position="371"/>
        <end position="465"/>
    </location>
</feature>
<organism evidence="12 13">
    <name type="scientific">Lophium mytilinum</name>
    <dbReference type="NCBI Taxonomy" id="390894"/>
    <lineage>
        <taxon>Eukaryota</taxon>
        <taxon>Fungi</taxon>
        <taxon>Dikarya</taxon>
        <taxon>Ascomycota</taxon>
        <taxon>Pezizomycotina</taxon>
        <taxon>Dothideomycetes</taxon>
        <taxon>Pleosporomycetidae</taxon>
        <taxon>Mytilinidiales</taxon>
        <taxon>Mytilinidiaceae</taxon>
        <taxon>Lophium</taxon>
    </lineage>
</organism>
<dbReference type="InterPro" id="IPR036220">
    <property type="entry name" value="UDP-Glc/GDP-Man_DH_C_sf"/>
</dbReference>
<evidence type="ECO:0000256" key="7">
    <source>
        <dbReference type="PIRSR" id="PIRSR500134-1"/>
    </source>
</evidence>
<evidence type="ECO:0000256" key="5">
    <source>
        <dbReference type="ARBA" id="ARBA00023027"/>
    </source>
</evidence>
<dbReference type="InterPro" id="IPR014026">
    <property type="entry name" value="UDP-Glc/GDP-Man_DH_dimer"/>
</dbReference>
<dbReference type="Gene3D" id="1.20.5.100">
    <property type="entry name" value="Cytochrome c1, transmembrane anchor, C-terminal"/>
    <property type="match status" value="1"/>
</dbReference>
<dbReference type="AlphaFoldDB" id="A0A6A6R1L8"/>
<sequence>MGSRRTSFESSTPNTSVGCSRAFTPESESEHCIRCFGNCATSCLQTRVKNICCVGAGYVRGPTSAVIAFQNPDIRVTVMDLDEARMKKWNSKHLPVAEPGLIDFVRVSRENSTPNPNLFFSTNVSECVAVADVVLVSVNTPTKLSGIGAGAATNLVALESAMISVAKAAKSGAIIVEKSTVPCGTARTIREILTLYRPGVPFEILSNPEFLAEGTATDYGSSQSSSGLAAATALEKVYAKWVEPSRIVTVNLWSSELSKLVANAMLAQRISSINAVSAICDQTGADIDEISKAVGLDQRLGGKFLKAGLGFGGSCFKKDILSLVYLSRSLHLPEVADYWMSVLAINDFQRDRFVNKVVSKLHNALMGKKIAILGYIFKQDTNDSRESPAIEVIKTLLAERPAEIAIFDPGCNVAEVRQNIGRHVAPSEAKPPKPLGPVEAAVLILTPWDQFRYPALAKQHSVFRKYSSDGGVEDLKVFQKPELSETDIVALGEFKPSSTMSLTEMTSSDPLNRLHEQACPNGCVYCDSTQHKNGEIGSENVDWALIAANMREPRWVIDGRNIVDVKQMELLGFRVESMGKAGTRYRQRRS</sequence>
<dbReference type="EC" id="1.1.1.22" evidence="3"/>
<dbReference type="InterPro" id="IPR008927">
    <property type="entry name" value="6-PGluconate_DH-like_C_sf"/>
</dbReference>
<dbReference type="GO" id="GO:0003979">
    <property type="term" value="F:UDP-glucose 6-dehydrogenase activity"/>
    <property type="evidence" value="ECO:0007669"/>
    <property type="project" value="UniProtKB-EC"/>
</dbReference>
<dbReference type="InterPro" id="IPR001732">
    <property type="entry name" value="UDP-Glc/GDP-Man_DH_N"/>
</dbReference>
<dbReference type="GO" id="GO:0006024">
    <property type="term" value="P:glycosaminoglycan biosynthetic process"/>
    <property type="evidence" value="ECO:0007669"/>
    <property type="project" value="TreeGrafter"/>
</dbReference>
<protein>
    <recommendedName>
        <fullName evidence="3">UDP-glucose 6-dehydrogenase</fullName>
        <ecNumber evidence="3">1.1.1.22</ecNumber>
    </recommendedName>
</protein>
<keyword evidence="4" id="KW-0560">Oxidoreductase</keyword>
<dbReference type="SUPFAM" id="SSF52413">
    <property type="entry name" value="UDP-glucose/GDP-mannose dehydrogenase C-terminal domain"/>
    <property type="match status" value="1"/>
</dbReference>
<dbReference type="Gene3D" id="3.40.50.720">
    <property type="entry name" value="NAD(P)-binding Rossmann-like Domain"/>
    <property type="match status" value="2"/>
</dbReference>
<dbReference type="EMBL" id="MU004185">
    <property type="protein sequence ID" value="KAF2498282.1"/>
    <property type="molecule type" value="Genomic_DNA"/>
</dbReference>
<dbReference type="UniPathway" id="UPA00038">
    <property type="reaction ID" value="UER00491"/>
</dbReference>
<dbReference type="FunFam" id="1.20.5.100:FF:000001">
    <property type="entry name" value="UDP-glucose 6-dehydrogenase"/>
    <property type="match status" value="1"/>
</dbReference>
<feature type="binding site" evidence="8">
    <location>
        <position position="378"/>
    </location>
    <ligand>
        <name>substrate</name>
    </ligand>
</feature>
<name>A0A6A6R1L8_9PEZI</name>
<feature type="binding site" evidence="9">
    <location>
        <position position="213"/>
    </location>
    <ligand>
        <name>NAD(+)</name>
        <dbReference type="ChEBI" id="CHEBI:57540"/>
    </ligand>
</feature>
<dbReference type="PIRSF" id="PIRSF500134">
    <property type="entry name" value="UDPglc_DH_bac"/>
    <property type="match status" value="1"/>
</dbReference>
<dbReference type="Pfam" id="PF00984">
    <property type="entry name" value="UDPG_MGDP_dh"/>
    <property type="match status" value="1"/>
</dbReference>
<accession>A0A6A6R1L8</accession>
<comment type="catalytic activity">
    <reaction evidence="6">
        <text>UDP-alpha-D-glucose + 2 NAD(+) + H2O = UDP-alpha-D-glucuronate + 2 NADH + 3 H(+)</text>
        <dbReference type="Rhea" id="RHEA:23596"/>
        <dbReference type="ChEBI" id="CHEBI:15377"/>
        <dbReference type="ChEBI" id="CHEBI:15378"/>
        <dbReference type="ChEBI" id="CHEBI:57540"/>
        <dbReference type="ChEBI" id="CHEBI:57945"/>
        <dbReference type="ChEBI" id="CHEBI:58052"/>
        <dbReference type="ChEBI" id="CHEBI:58885"/>
        <dbReference type="EC" id="1.1.1.22"/>
    </reaction>
</comment>
<dbReference type="PIRSF" id="PIRSF000124">
    <property type="entry name" value="UDPglc_GDPman_dh"/>
    <property type="match status" value="1"/>
</dbReference>
<dbReference type="InterPro" id="IPR028357">
    <property type="entry name" value="UDPglc_DH_bac"/>
</dbReference>
<dbReference type="SUPFAM" id="SSF48179">
    <property type="entry name" value="6-phosphogluconate dehydrogenase C-terminal domain-like"/>
    <property type="match status" value="1"/>
</dbReference>
<proteinExistence type="inferred from homology"/>
<feature type="compositionally biased region" description="Polar residues" evidence="10">
    <location>
        <begin position="1"/>
        <end position="18"/>
    </location>
</feature>
<dbReference type="PANTHER" id="PTHR11374:SF3">
    <property type="entry name" value="UDP-GLUCOSE 6-DEHYDROGENASE"/>
    <property type="match status" value="1"/>
</dbReference>
<dbReference type="PANTHER" id="PTHR11374">
    <property type="entry name" value="UDP-GLUCOSE DEHYDROGENASE/UDP-MANNAC DEHYDROGENASE"/>
    <property type="match status" value="1"/>
</dbReference>
<dbReference type="InterPro" id="IPR014027">
    <property type="entry name" value="UDP-Glc/GDP-Man_DH_C"/>
</dbReference>
<keyword evidence="13" id="KW-1185">Reference proteome</keyword>
<keyword evidence="5 9" id="KW-0520">NAD</keyword>
<feature type="binding site" evidence="9">
    <location>
        <position position="318"/>
    </location>
    <ligand>
        <name>NAD(+)</name>
        <dbReference type="ChEBI" id="CHEBI:57540"/>
    </ligand>
</feature>
<evidence type="ECO:0000256" key="3">
    <source>
        <dbReference type="ARBA" id="ARBA00012954"/>
    </source>
</evidence>
<dbReference type="InterPro" id="IPR036291">
    <property type="entry name" value="NAD(P)-bd_dom_sf"/>
</dbReference>
<feature type="binding site" evidence="8">
    <location>
        <position position="312"/>
    </location>
    <ligand>
        <name>substrate</name>
    </ligand>
</feature>
<feature type="binding site" evidence="8">
    <location>
        <position position="259"/>
    </location>
    <ligand>
        <name>substrate</name>
    </ligand>
</feature>
<feature type="region of interest" description="Disordered" evidence="10">
    <location>
        <begin position="1"/>
        <end position="20"/>
    </location>
</feature>
<evidence type="ECO:0000256" key="8">
    <source>
        <dbReference type="PIRSR" id="PIRSR500134-2"/>
    </source>
</evidence>
<evidence type="ECO:0000256" key="6">
    <source>
        <dbReference type="ARBA" id="ARBA00047473"/>
    </source>
</evidence>
<comment type="similarity">
    <text evidence="2">Belongs to the UDP-glucose/GDP-mannose dehydrogenase family.</text>
</comment>